<protein>
    <submittedName>
        <fullName evidence="1">Uncharacterized protein</fullName>
    </submittedName>
</protein>
<accession>A0A3S4VDY9</accession>
<name>A0A3S4VDY9_9PAST</name>
<dbReference type="EMBL" id="LR134405">
    <property type="protein sequence ID" value="VEH66651.1"/>
    <property type="molecule type" value="Genomic_DNA"/>
</dbReference>
<dbReference type="AlphaFoldDB" id="A0A3S4VDY9"/>
<organism evidence="1 2">
    <name type="scientific">Rodentibacter pneumotropicus</name>
    <dbReference type="NCBI Taxonomy" id="758"/>
    <lineage>
        <taxon>Bacteria</taxon>
        <taxon>Pseudomonadati</taxon>
        <taxon>Pseudomonadota</taxon>
        <taxon>Gammaproteobacteria</taxon>
        <taxon>Pasteurellales</taxon>
        <taxon>Pasteurellaceae</taxon>
        <taxon>Rodentibacter</taxon>
    </lineage>
</organism>
<gene>
    <name evidence="1" type="ORF">NCTC8284_01824</name>
</gene>
<reference evidence="1 2" key="1">
    <citation type="submission" date="2018-12" db="EMBL/GenBank/DDBJ databases">
        <authorList>
            <consortium name="Pathogen Informatics"/>
        </authorList>
    </citation>
    <scope>NUCLEOTIDE SEQUENCE [LARGE SCALE GENOMIC DNA]</scope>
    <source>
        <strain evidence="1 2">NCTC8284</strain>
    </source>
</reference>
<sequence length="145" mass="16392">MGNGKNEVNIYCTIWGISITIYFKNDELFVSKADLIAIFYDFFPVSYRTFVDEIINNGIPNIIGDKHDITSGIIGQSEVGAVIHFHAVGNLITSYSELTDVDSDVLRNAAYQVRTFSHWYIKALSKADEHFGRTIEDLFMSVKID</sequence>
<evidence type="ECO:0000313" key="2">
    <source>
        <dbReference type="Proteomes" id="UP000278733"/>
    </source>
</evidence>
<dbReference type="KEGG" id="rpne:NCTC8284_01824"/>
<dbReference type="Proteomes" id="UP000278733">
    <property type="component" value="Chromosome"/>
</dbReference>
<evidence type="ECO:0000313" key="1">
    <source>
        <dbReference type="EMBL" id="VEH66651.1"/>
    </source>
</evidence>
<proteinExistence type="predicted"/>